<dbReference type="PANTHER" id="PTHR30151">
    <property type="entry name" value="ALKANE SULFONATE ABC TRANSPORTER-RELATED, MEMBRANE SUBUNIT"/>
    <property type="match status" value="1"/>
</dbReference>
<comment type="subcellular location">
    <subcellularLocation>
        <location evidence="1 7">Cell membrane</location>
        <topology evidence="1 7">Multi-pass membrane protein</topology>
    </subcellularLocation>
</comment>
<feature type="transmembrane region" description="Helical" evidence="7">
    <location>
        <begin position="247"/>
        <end position="268"/>
    </location>
</feature>
<evidence type="ECO:0000256" key="4">
    <source>
        <dbReference type="ARBA" id="ARBA00022692"/>
    </source>
</evidence>
<feature type="transmembrane region" description="Helical" evidence="7">
    <location>
        <begin position="213"/>
        <end position="235"/>
    </location>
</feature>
<evidence type="ECO:0000256" key="7">
    <source>
        <dbReference type="RuleBase" id="RU363032"/>
    </source>
</evidence>
<evidence type="ECO:0000313" key="11">
    <source>
        <dbReference type="Proteomes" id="UP000468668"/>
    </source>
</evidence>
<evidence type="ECO:0000259" key="9">
    <source>
        <dbReference type="PROSITE" id="PS50928"/>
    </source>
</evidence>
<dbReference type="Proteomes" id="UP000468668">
    <property type="component" value="Unassembled WGS sequence"/>
</dbReference>
<dbReference type="Gene3D" id="1.10.3720.10">
    <property type="entry name" value="MetI-like"/>
    <property type="match status" value="1"/>
</dbReference>
<feature type="transmembrane region" description="Helical" evidence="7">
    <location>
        <begin position="156"/>
        <end position="179"/>
    </location>
</feature>
<feature type="compositionally biased region" description="Polar residues" evidence="8">
    <location>
        <begin position="28"/>
        <end position="37"/>
    </location>
</feature>
<keyword evidence="4 7" id="KW-0812">Transmembrane</keyword>
<organism evidence="10 11">
    <name type="scientific">Ellagibacter isourolithinifaciens</name>
    <dbReference type="NCBI Taxonomy" id="2137581"/>
    <lineage>
        <taxon>Bacteria</taxon>
        <taxon>Bacillati</taxon>
        <taxon>Actinomycetota</taxon>
        <taxon>Coriobacteriia</taxon>
        <taxon>Eggerthellales</taxon>
        <taxon>Eggerthellaceae</taxon>
        <taxon>Ellagibacter</taxon>
    </lineage>
</organism>
<proteinExistence type="inferred from homology"/>
<evidence type="ECO:0000256" key="8">
    <source>
        <dbReference type="SAM" id="MobiDB-lite"/>
    </source>
</evidence>
<feature type="transmembrane region" description="Helical" evidence="7">
    <location>
        <begin position="45"/>
        <end position="66"/>
    </location>
</feature>
<dbReference type="InterPro" id="IPR035906">
    <property type="entry name" value="MetI-like_sf"/>
</dbReference>
<evidence type="ECO:0000256" key="2">
    <source>
        <dbReference type="ARBA" id="ARBA00022448"/>
    </source>
</evidence>
<feature type="transmembrane region" description="Helical" evidence="7">
    <location>
        <begin position="78"/>
        <end position="95"/>
    </location>
</feature>
<comment type="caution">
    <text evidence="10">The sequence shown here is derived from an EMBL/GenBank/DDBJ whole genome shotgun (WGS) entry which is preliminary data.</text>
</comment>
<evidence type="ECO:0000256" key="6">
    <source>
        <dbReference type="ARBA" id="ARBA00023136"/>
    </source>
</evidence>
<gene>
    <name evidence="10" type="ORF">F8C90_03855</name>
</gene>
<feature type="region of interest" description="Disordered" evidence="8">
    <location>
        <begin position="1"/>
        <end position="37"/>
    </location>
</feature>
<feature type="transmembrane region" description="Helical" evidence="7">
    <location>
        <begin position="314"/>
        <end position="336"/>
    </location>
</feature>
<accession>A0A6N6NSV7</accession>
<evidence type="ECO:0000256" key="1">
    <source>
        <dbReference type="ARBA" id="ARBA00004651"/>
    </source>
</evidence>
<dbReference type="PANTHER" id="PTHR30151:SF0">
    <property type="entry name" value="ABC TRANSPORTER PERMEASE PROTEIN MJ0413-RELATED"/>
    <property type="match status" value="1"/>
</dbReference>
<dbReference type="AlphaFoldDB" id="A0A6N6NSV7"/>
<name>A0A6N6NSV7_9ACTN</name>
<feature type="domain" description="ABC transmembrane type-1" evidence="9">
    <location>
        <begin position="152"/>
        <end position="336"/>
    </location>
</feature>
<evidence type="ECO:0000313" key="10">
    <source>
        <dbReference type="EMBL" id="KAB1641303.1"/>
    </source>
</evidence>
<dbReference type="InterPro" id="IPR000515">
    <property type="entry name" value="MetI-like"/>
</dbReference>
<dbReference type="PROSITE" id="PS50928">
    <property type="entry name" value="ABC_TM1"/>
    <property type="match status" value="1"/>
</dbReference>
<dbReference type="CDD" id="cd06261">
    <property type="entry name" value="TM_PBP2"/>
    <property type="match status" value="1"/>
</dbReference>
<keyword evidence="11" id="KW-1185">Reference proteome</keyword>
<dbReference type="GO" id="GO:0005886">
    <property type="term" value="C:plasma membrane"/>
    <property type="evidence" value="ECO:0007669"/>
    <property type="project" value="UniProtKB-SubCell"/>
</dbReference>
<feature type="transmembrane region" description="Helical" evidence="7">
    <location>
        <begin position="280"/>
        <end position="302"/>
    </location>
</feature>
<comment type="similarity">
    <text evidence="7">Belongs to the binding-protein-dependent transport system permease family.</text>
</comment>
<feature type="transmembrane region" description="Helical" evidence="7">
    <location>
        <begin position="102"/>
        <end position="119"/>
    </location>
</feature>
<keyword evidence="2 7" id="KW-0813">Transport</keyword>
<evidence type="ECO:0000256" key="5">
    <source>
        <dbReference type="ARBA" id="ARBA00022989"/>
    </source>
</evidence>
<keyword evidence="3" id="KW-1003">Cell membrane</keyword>
<dbReference type="RefSeq" id="WP_158049138.1">
    <property type="nucleotide sequence ID" value="NZ_WAJR01000006.1"/>
</dbReference>
<dbReference type="GeneID" id="98657538"/>
<evidence type="ECO:0000256" key="3">
    <source>
        <dbReference type="ARBA" id="ARBA00022475"/>
    </source>
</evidence>
<protein>
    <submittedName>
        <fullName evidence="10">ABC transporter permease subunit</fullName>
    </submittedName>
</protein>
<keyword evidence="6 7" id="KW-0472">Membrane</keyword>
<dbReference type="Pfam" id="PF00528">
    <property type="entry name" value="BPD_transp_1"/>
    <property type="match status" value="1"/>
</dbReference>
<reference evidence="10 11" key="1">
    <citation type="submission" date="2019-09" db="EMBL/GenBank/DDBJ databases">
        <title>Whole genome shotgun sequencing (WGS) of Ellagibacter isourolithinifaciens DSM 104140(T) and Adlercreutzia muris DSM 29508(T).</title>
        <authorList>
            <person name="Stoll D.A."/>
            <person name="Danylec N."/>
            <person name="Huch M."/>
        </authorList>
    </citation>
    <scope>NUCLEOTIDE SEQUENCE [LARGE SCALE GENOMIC DNA]</scope>
    <source>
        <strain evidence="10 11">DSM 104140</strain>
    </source>
</reference>
<keyword evidence="5 7" id="KW-1133">Transmembrane helix</keyword>
<sequence>MPFGRKPVADDSPLAESEATSVAMPSVARTTTPAPSSTKSFARQVLTVPFVLANVLFLALLAAIAIPGKVHPKTSVPFYVAAAIIEALFLWRYFAGGRKRSTCHIAIVVFLLLIVWETVSTDLKLTHPVLIPNPENVFAVFPARWEELLKNVTSSMILLAEGFITSLIAGNIIGLFVGWMPKVREAVYPIAHVLAPVPAIVFAPYLVMLLPSFKAAAVAVIFLGIFWPTLLNTILRVESLDKHILDSARMMGLSTPTMIFQVLLPYLYPTVATGLKTQLPTAMLMLVMAEMYGATSGLGYFVINYTNYANYTNVVAGIIMVGIVVTILDFLVGLLVRKTVKWS</sequence>
<dbReference type="EMBL" id="WAJR01000006">
    <property type="protein sequence ID" value="KAB1641303.1"/>
    <property type="molecule type" value="Genomic_DNA"/>
</dbReference>
<dbReference type="GO" id="GO:0055085">
    <property type="term" value="P:transmembrane transport"/>
    <property type="evidence" value="ECO:0007669"/>
    <property type="project" value="InterPro"/>
</dbReference>
<feature type="transmembrane region" description="Helical" evidence="7">
    <location>
        <begin position="186"/>
        <end position="207"/>
    </location>
</feature>
<dbReference type="OrthoDB" id="3173654at2"/>
<dbReference type="SUPFAM" id="SSF161098">
    <property type="entry name" value="MetI-like"/>
    <property type="match status" value="1"/>
</dbReference>